<comment type="caution">
    <text evidence="2">The sequence shown here is derived from an EMBL/GenBank/DDBJ whole genome shotgun (WGS) entry which is preliminary data.</text>
</comment>
<sequence length="326" mass="37170">MPLNEKLFFPKEICCPVCTKTFIRYALRKTQFSLDKRDIDYRPTYLGEIKPRLFAVAVCPHCFYAGEDKFFCPHMSEDDRRRKDYFAAHKAQWEAQNRVKAASTGQQIWKDQAAEKLKEISPEELAILRKINPLLQKAAADIIAKGKPVNELQKEMDLDTAIRAWELAAICYKARRANHRILGYTYLSGAWTARDCAEITTDEAKREDYKAFDVAFLREAVSFLTITNKATSIEDQYMPDGTKIPKENLPESRIYEIMYILAGAHRLLGNIEESNHYLEQIIYGGGSAQGVMLWFVKQAREMRSETISSGSSSGSDLPQDDPSENG</sequence>
<organism evidence="2 3">
    <name type="scientific">Candidatus Ozemobacter sibiricus</name>
    <dbReference type="NCBI Taxonomy" id="2268124"/>
    <lineage>
        <taxon>Bacteria</taxon>
        <taxon>Candidatus Ozemobacteria</taxon>
        <taxon>Candidatus Ozemobacterales</taxon>
        <taxon>Candidatus Ozemobacteraceae</taxon>
        <taxon>Candidatus Ozemobacter</taxon>
    </lineage>
</organism>
<dbReference type="Pfam" id="PF09986">
    <property type="entry name" value="DUF2225"/>
    <property type="match status" value="1"/>
</dbReference>
<proteinExistence type="predicted"/>
<dbReference type="Proteomes" id="UP000252355">
    <property type="component" value="Unassembled WGS sequence"/>
</dbReference>
<dbReference type="AlphaFoldDB" id="A0A367ZT44"/>
<dbReference type="InterPro" id="IPR018708">
    <property type="entry name" value="DUF2225"/>
</dbReference>
<reference evidence="2 3" key="1">
    <citation type="submission" date="2018-05" db="EMBL/GenBank/DDBJ databases">
        <title>A metagenomic window into the 2 km-deep terrestrial subsurface aquifer revealed taxonomically and functionally diverse microbial community comprising novel uncultured bacterial lineages.</title>
        <authorList>
            <person name="Kadnikov V.V."/>
            <person name="Mardanov A.V."/>
            <person name="Beletsky A.V."/>
            <person name="Banks D."/>
            <person name="Pimenov N.V."/>
            <person name="Frank Y.A."/>
            <person name="Karnachuk O.V."/>
            <person name="Ravin N.V."/>
        </authorList>
    </citation>
    <scope>NUCLEOTIDE SEQUENCE [LARGE SCALE GENOMIC DNA]</scope>
    <source>
        <strain evidence="2">BY5</strain>
    </source>
</reference>
<protein>
    <recommendedName>
        <fullName evidence="4">DUF2225 domain-containing protein</fullName>
    </recommendedName>
</protein>
<feature type="region of interest" description="Disordered" evidence="1">
    <location>
        <begin position="305"/>
        <end position="326"/>
    </location>
</feature>
<accession>A0A367ZT44</accession>
<gene>
    <name evidence="2" type="ORF">OZSIB_2767</name>
</gene>
<evidence type="ECO:0000313" key="2">
    <source>
        <dbReference type="EMBL" id="RCK80879.1"/>
    </source>
</evidence>
<name>A0A367ZT44_9BACT</name>
<dbReference type="EMBL" id="QOQW01000004">
    <property type="protein sequence ID" value="RCK80879.1"/>
    <property type="molecule type" value="Genomic_DNA"/>
</dbReference>
<evidence type="ECO:0008006" key="4">
    <source>
        <dbReference type="Google" id="ProtNLM"/>
    </source>
</evidence>
<evidence type="ECO:0000256" key="1">
    <source>
        <dbReference type="SAM" id="MobiDB-lite"/>
    </source>
</evidence>
<evidence type="ECO:0000313" key="3">
    <source>
        <dbReference type="Proteomes" id="UP000252355"/>
    </source>
</evidence>